<dbReference type="Gene3D" id="3.30.70.330">
    <property type="match status" value="4"/>
</dbReference>
<evidence type="ECO:0000313" key="9">
    <source>
        <dbReference type="Proteomes" id="UP000224854"/>
    </source>
</evidence>
<organism evidence="8 9">
    <name type="scientific">Ophiocordyceps australis</name>
    <dbReference type="NCBI Taxonomy" id="1399860"/>
    <lineage>
        <taxon>Eukaryota</taxon>
        <taxon>Fungi</taxon>
        <taxon>Dikarya</taxon>
        <taxon>Ascomycota</taxon>
        <taxon>Pezizomycotina</taxon>
        <taxon>Sordariomycetes</taxon>
        <taxon>Hypocreomycetidae</taxon>
        <taxon>Hypocreales</taxon>
        <taxon>Ophiocordycipitaceae</taxon>
        <taxon>Ophiocordyceps</taxon>
    </lineage>
</organism>
<dbReference type="PROSITE" id="PS50102">
    <property type="entry name" value="RRM"/>
    <property type="match status" value="4"/>
</dbReference>
<evidence type="ECO:0000256" key="4">
    <source>
        <dbReference type="ARBA" id="ARBA00023242"/>
    </source>
</evidence>
<feature type="domain" description="RRM" evidence="7">
    <location>
        <begin position="142"/>
        <end position="219"/>
    </location>
</feature>
<feature type="region of interest" description="Disordered" evidence="6">
    <location>
        <begin position="224"/>
        <end position="276"/>
    </location>
</feature>
<evidence type="ECO:0000256" key="6">
    <source>
        <dbReference type="SAM" id="MobiDB-lite"/>
    </source>
</evidence>
<keyword evidence="2" id="KW-0677">Repeat</keyword>
<evidence type="ECO:0000256" key="3">
    <source>
        <dbReference type="ARBA" id="ARBA00022884"/>
    </source>
</evidence>
<dbReference type="InterPro" id="IPR034808">
    <property type="entry name" value="Nop4p_RRM3"/>
</dbReference>
<accession>A0A2C5ZKR6</accession>
<dbReference type="SMART" id="SM00360">
    <property type="entry name" value="RRM"/>
    <property type="match status" value="4"/>
</dbReference>
<comment type="caution">
    <text evidence="8">The sequence shown here is derived from an EMBL/GenBank/DDBJ whole genome shotgun (WGS) entry which is preliminary data.</text>
</comment>
<feature type="domain" description="RRM" evidence="7">
    <location>
        <begin position="507"/>
        <end position="640"/>
    </location>
</feature>
<evidence type="ECO:0000256" key="1">
    <source>
        <dbReference type="ARBA" id="ARBA00004123"/>
    </source>
</evidence>
<dbReference type="OrthoDB" id="267048at2759"/>
<reference evidence="8 9" key="1">
    <citation type="submission" date="2017-06" db="EMBL/GenBank/DDBJ databases">
        <title>Ant-infecting Ophiocordyceps genomes reveal a high diversity of potential behavioral manipulation genes and a possible major role for enterotoxins.</title>
        <authorList>
            <person name="De Bekker C."/>
            <person name="Evans H.C."/>
            <person name="Brachmann A."/>
            <person name="Hughes D.P."/>
        </authorList>
    </citation>
    <scope>NUCLEOTIDE SEQUENCE [LARGE SCALE GENOMIC DNA]</scope>
    <source>
        <strain evidence="8 9">1348a</strain>
    </source>
</reference>
<dbReference type="SUPFAM" id="SSF54928">
    <property type="entry name" value="RNA-binding domain, RBD"/>
    <property type="match status" value="4"/>
</dbReference>
<dbReference type="CDD" id="cd12676">
    <property type="entry name" value="RRM3_Nop4p"/>
    <property type="match status" value="1"/>
</dbReference>
<dbReference type="PANTHER" id="PTHR48039:SF5">
    <property type="entry name" value="RNA-BINDING PROTEIN 28"/>
    <property type="match status" value="1"/>
</dbReference>
<feature type="compositionally biased region" description="Basic and acidic residues" evidence="6">
    <location>
        <begin position="741"/>
        <end position="757"/>
    </location>
</feature>
<dbReference type="AlphaFoldDB" id="A0A2C5ZKR6"/>
<name>A0A2C5ZKR6_9HYPO</name>
<dbReference type="Pfam" id="PF00076">
    <property type="entry name" value="RRM_1"/>
    <property type="match status" value="3"/>
</dbReference>
<dbReference type="InterPro" id="IPR051945">
    <property type="entry name" value="RRM_MRD1_RNA_proc_ribogen"/>
</dbReference>
<feature type="compositionally biased region" description="Basic residues" evidence="6">
    <location>
        <begin position="317"/>
        <end position="327"/>
    </location>
</feature>
<evidence type="ECO:0000256" key="2">
    <source>
        <dbReference type="ARBA" id="ARBA00022737"/>
    </source>
</evidence>
<keyword evidence="4" id="KW-0539">Nucleus</keyword>
<evidence type="ECO:0000313" key="8">
    <source>
        <dbReference type="EMBL" id="PHH81647.1"/>
    </source>
</evidence>
<feature type="region of interest" description="Disordered" evidence="6">
    <location>
        <begin position="1"/>
        <end position="39"/>
    </location>
</feature>
<sequence>MATPKSHGKRQRSQVEDDAATTEAKEQSAKRPRVDESRSIFVRSLPPTATDESLADFFSQHFAVKHATVVLDQTTKQSRGYGFVTFADAQDAADAQKALDKVIWDGRCLRLDLAERRHRKATDGTGPPLPLVSRKPQFEKPPKLIIRNLPWSIKTSEQLAHLFQSFGKVKFADLPQNKGQLKGFGFVTLRGKANAEKALQCINGKQLHGRTLAVDWAVDKETWDKQNATQSGNEPDEQGPDDSGPSDASSPVAHSESSDPDAERAPSPASHKKQDSDLDADVANFMNNHMQNLEDESDGNDQNNSDSDDQDDDAFQRRNRGQNKPPHHQSTDNSSTIFVRNLPFTTTDEQLKALFGSFGQVRYARVVMDKVTDRPAGTGFVCFINEADAKKCIKGAPRPNLQASRGKHSLLLNEASDPSGMYTLDGRLLQVAQAVAKDEATNLAETALSKRREKDNRRLFLLSEGSIGRASPLFNLLTLAEIQMRQTSAAQRKKMVKKNPSLHLSLTRLAVRNIPRNIGAKELKELARKAIVGFAQDVKDGRRQPLSREEKARDGKDAKERERQRKLKGKGIVRQAKIVFESEQGSKVAEKTGAGKSRGYGFIEYSSHHWALMGLRYLNGYQMQGDNGRKQRLFVEFAIENAQVVQRRRAAEEKSAQAVKNKNKVAAAAATKAEDSNGVGDAQGEDADAFKTKKKKKDKGNDKGKGGKGGKGEGKDKNQAKHNNSADVVVNKPRKQTTKAQDQDKGDQTDSKAKSSDVKQTLIARKRLMRKKKAKARG</sequence>
<feature type="compositionally biased region" description="Basic residues" evidence="6">
    <location>
        <begin position="1"/>
        <end position="12"/>
    </location>
</feature>
<dbReference type="GO" id="GO:0003729">
    <property type="term" value="F:mRNA binding"/>
    <property type="evidence" value="ECO:0007669"/>
    <property type="project" value="TreeGrafter"/>
</dbReference>
<dbReference type="InterPro" id="IPR012677">
    <property type="entry name" value="Nucleotide-bd_a/b_plait_sf"/>
</dbReference>
<feature type="region of interest" description="Disordered" evidence="6">
    <location>
        <begin position="292"/>
        <end position="336"/>
    </location>
</feature>
<feature type="compositionally biased region" description="Low complexity" evidence="6">
    <location>
        <begin position="241"/>
        <end position="251"/>
    </location>
</feature>
<feature type="domain" description="RRM" evidence="7">
    <location>
        <begin position="335"/>
        <end position="436"/>
    </location>
</feature>
<evidence type="ECO:0000256" key="5">
    <source>
        <dbReference type="PROSITE-ProRule" id="PRU00176"/>
    </source>
</evidence>
<dbReference type="FunFam" id="3.30.70.330:FF:000406">
    <property type="entry name" value="Related to Nucleolar protein NOP4"/>
    <property type="match status" value="1"/>
</dbReference>
<dbReference type="EMBL" id="NJEU01000106">
    <property type="protein sequence ID" value="PHH81647.1"/>
    <property type="molecule type" value="Genomic_DNA"/>
</dbReference>
<feature type="compositionally biased region" description="Basic and acidic residues" evidence="6">
    <location>
        <begin position="23"/>
        <end position="38"/>
    </location>
</feature>
<feature type="compositionally biased region" description="Basic and acidic residues" evidence="6">
    <location>
        <begin position="542"/>
        <end position="563"/>
    </location>
</feature>
<feature type="domain" description="RRM" evidence="7">
    <location>
        <begin position="38"/>
        <end position="116"/>
    </location>
</feature>
<keyword evidence="3 5" id="KW-0694">RNA-binding</keyword>
<dbReference type="InterPro" id="IPR035979">
    <property type="entry name" value="RBD_domain_sf"/>
</dbReference>
<dbReference type="InterPro" id="IPR000504">
    <property type="entry name" value="RRM_dom"/>
</dbReference>
<feature type="region of interest" description="Disordered" evidence="6">
    <location>
        <begin position="542"/>
        <end position="569"/>
    </location>
</feature>
<keyword evidence="9" id="KW-1185">Reference proteome</keyword>
<gene>
    <name evidence="8" type="ORF">CDD82_283</name>
</gene>
<proteinExistence type="predicted"/>
<dbReference type="Proteomes" id="UP000224854">
    <property type="component" value="Unassembled WGS sequence"/>
</dbReference>
<protein>
    <recommendedName>
        <fullName evidence="7">RRM domain-containing protein</fullName>
    </recommendedName>
</protein>
<dbReference type="GO" id="GO:0005730">
    <property type="term" value="C:nucleolus"/>
    <property type="evidence" value="ECO:0007669"/>
    <property type="project" value="TreeGrafter"/>
</dbReference>
<feature type="compositionally biased region" description="Basic and acidic residues" evidence="6">
    <location>
        <begin position="699"/>
        <end position="719"/>
    </location>
</feature>
<evidence type="ECO:0000259" key="7">
    <source>
        <dbReference type="PROSITE" id="PS50102"/>
    </source>
</evidence>
<dbReference type="PANTHER" id="PTHR48039">
    <property type="entry name" value="RNA-BINDING MOTIF PROTEIN 14B"/>
    <property type="match status" value="1"/>
</dbReference>
<comment type="subcellular location">
    <subcellularLocation>
        <location evidence="1">Nucleus</location>
    </subcellularLocation>
</comment>
<feature type="compositionally biased region" description="Basic residues" evidence="6">
    <location>
        <begin position="764"/>
        <end position="778"/>
    </location>
</feature>
<feature type="region of interest" description="Disordered" evidence="6">
    <location>
        <begin position="670"/>
        <end position="778"/>
    </location>
</feature>